<dbReference type="Gene3D" id="2.130.10.10">
    <property type="entry name" value="YVTN repeat-like/Quinoprotein amine dehydrogenase"/>
    <property type="match status" value="1"/>
</dbReference>
<feature type="domain" description="Pyrrolo-quinoline quinone repeat" evidence="5">
    <location>
        <begin position="81"/>
        <end position="311"/>
    </location>
</feature>
<evidence type="ECO:0000259" key="5">
    <source>
        <dbReference type="Pfam" id="PF13360"/>
    </source>
</evidence>
<keyword evidence="7" id="KW-1185">Reference proteome</keyword>
<keyword evidence="3 4" id="KW-0998">Cell outer membrane</keyword>
<evidence type="ECO:0000313" key="6">
    <source>
        <dbReference type="EMBL" id="BCA95528.1"/>
    </source>
</evidence>
<dbReference type="Pfam" id="PF13360">
    <property type="entry name" value="PQQ_2"/>
    <property type="match status" value="1"/>
</dbReference>
<dbReference type="InterPro" id="IPR015943">
    <property type="entry name" value="WD40/YVTN_repeat-like_dom_sf"/>
</dbReference>
<comment type="function">
    <text evidence="4">Part of the outer membrane protein assembly complex, which is involved in assembly and insertion of beta-barrel proteins into the outer membrane.</text>
</comment>
<dbReference type="InterPro" id="IPR011047">
    <property type="entry name" value="Quinoprotein_ADH-like_sf"/>
</dbReference>
<dbReference type="NCBIfam" id="TIGR03300">
    <property type="entry name" value="assembly_YfgL"/>
    <property type="match status" value="1"/>
</dbReference>
<dbReference type="PROSITE" id="PS51257">
    <property type="entry name" value="PROKAR_LIPOPROTEIN"/>
    <property type="match status" value="1"/>
</dbReference>
<keyword evidence="4" id="KW-0449">Lipoprotein</keyword>
<sequence length="384" mass="41598">MKIRMLALFICSLIQGCAQVDDYMLGKDNTPKPKDLKQIQPRVKVSQNWSSPVGKAHKAKEYLKLKPVIRGDIIYTADVSGLIQAVNKSDGKISWSTQLKHGIVSGPSVSEGFIAVGTNASTVTLLNQADGKQLWQNKVSGEVLSSPALSHQKVVAKTIDGKVFAFDAVNGKQLWTAEHGSPSLVLKASSSPIIVDNLVLIGFSDGQLDALELQTGRLVWQRSIAYATGASDVERLVDIDSDPIVKDKVAYLASYQGYIGALSLTDGQFIWRKQGSVYKNMVLSSDTLYLTDSNDVIWSLDKRTGHVNWKQTSLKARGLTEPVIIGNDLVVGDKTGYLHFIGSQTGELLARSQLPGAVTISPNVVGNKLYVLTDNGMLNQLSVS</sequence>
<reference evidence="6" key="1">
    <citation type="journal article" date="2020" name="Microbiol. Resour. Announc.">
        <title>Complete Genome Sequence of Novel Psychrotolerant Legionella Strain TUM19329, Isolated from Antarctic Lake Sediment.</title>
        <authorList>
            <person name="Shimada S."/>
            <person name="Nakai R."/>
            <person name="Aoki K."/>
            <person name="Shimoeda N."/>
            <person name="Ohno G."/>
            <person name="Miyazaki Y."/>
            <person name="Kudoh S."/>
            <person name="Imura S."/>
            <person name="Watanabe K."/>
            <person name="Ishii Y."/>
            <person name="Tateda K."/>
        </authorList>
    </citation>
    <scope>NUCLEOTIDE SEQUENCE [LARGE SCALE GENOMIC DNA]</scope>
    <source>
        <strain evidence="6">TUM19329</strain>
    </source>
</reference>
<dbReference type="SUPFAM" id="SSF50998">
    <property type="entry name" value="Quinoprotein alcohol dehydrogenase-like"/>
    <property type="match status" value="1"/>
</dbReference>
<dbReference type="SMART" id="SM00564">
    <property type="entry name" value="PQQ"/>
    <property type="match status" value="7"/>
</dbReference>
<evidence type="ECO:0000256" key="4">
    <source>
        <dbReference type="HAMAP-Rule" id="MF_00923"/>
    </source>
</evidence>
<dbReference type="InterPro" id="IPR018391">
    <property type="entry name" value="PQQ_b-propeller_rpt"/>
</dbReference>
<dbReference type="PANTHER" id="PTHR34512">
    <property type="entry name" value="CELL SURFACE PROTEIN"/>
    <property type="match status" value="1"/>
</dbReference>
<evidence type="ECO:0000256" key="3">
    <source>
        <dbReference type="ARBA" id="ARBA00023237"/>
    </source>
</evidence>
<dbReference type="HAMAP" id="MF_00923">
    <property type="entry name" value="OM_assembly_BamB"/>
    <property type="match status" value="1"/>
</dbReference>
<dbReference type="AlphaFoldDB" id="A0A6F8T546"/>
<comment type="similarity">
    <text evidence="4">Belongs to the BamB family.</text>
</comment>
<organism evidence="6 7">
    <name type="scientific">Legionella antarctica</name>
    <dbReference type="NCBI Taxonomy" id="2708020"/>
    <lineage>
        <taxon>Bacteria</taxon>
        <taxon>Pseudomonadati</taxon>
        <taxon>Pseudomonadota</taxon>
        <taxon>Gammaproteobacteria</taxon>
        <taxon>Legionellales</taxon>
        <taxon>Legionellaceae</taxon>
        <taxon>Legionella</taxon>
    </lineage>
</organism>
<comment type="subunit">
    <text evidence="4">Part of the Bam complex.</text>
</comment>
<proteinExistence type="inferred from homology"/>
<accession>A0A6F8T546</accession>
<name>A0A6F8T546_9GAMM</name>
<protein>
    <recommendedName>
        <fullName evidence="4">Outer membrane protein assembly factor BamB</fullName>
    </recommendedName>
</protein>
<dbReference type="GO" id="GO:0009279">
    <property type="term" value="C:cell outer membrane"/>
    <property type="evidence" value="ECO:0007669"/>
    <property type="project" value="UniProtKB-SubCell"/>
</dbReference>
<dbReference type="EMBL" id="AP022839">
    <property type="protein sequence ID" value="BCA95528.1"/>
    <property type="molecule type" value="Genomic_DNA"/>
</dbReference>
<keyword evidence="1 4" id="KW-0732">Signal</keyword>
<dbReference type="GO" id="GO:0051205">
    <property type="term" value="P:protein insertion into membrane"/>
    <property type="evidence" value="ECO:0007669"/>
    <property type="project" value="UniProtKB-UniRule"/>
</dbReference>
<dbReference type="Proteomes" id="UP000502894">
    <property type="component" value="Chromosome"/>
</dbReference>
<dbReference type="RefSeq" id="WP_173237107.1">
    <property type="nucleotide sequence ID" value="NZ_AP022839.1"/>
</dbReference>
<comment type="subcellular location">
    <subcellularLocation>
        <location evidence="4">Cell outer membrane</location>
        <topology evidence="4">Lipid-anchor</topology>
    </subcellularLocation>
</comment>
<dbReference type="PANTHER" id="PTHR34512:SF30">
    <property type="entry name" value="OUTER MEMBRANE PROTEIN ASSEMBLY FACTOR BAMB"/>
    <property type="match status" value="1"/>
</dbReference>
<keyword evidence="2 4" id="KW-0472">Membrane</keyword>
<gene>
    <name evidence="4 6" type="primary">bamB</name>
    <name evidence="6" type="ORF">TUM19329_18890</name>
</gene>
<dbReference type="KEGG" id="lant:TUM19329_18890"/>
<evidence type="ECO:0000313" key="7">
    <source>
        <dbReference type="Proteomes" id="UP000502894"/>
    </source>
</evidence>
<dbReference type="InterPro" id="IPR002372">
    <property type="entry name" value="PQQ_rpt_dom"/>
</dbReference>
<evidence type="ECO:0000256" key="1">
    <source>
        <dbReference type="ARBA" id="ARBA00022729"/>
    </source>
</evidence>
<keyword evidence="4" id="KW-0564">Palmitate</keyword>
<dbReference type="GO" id="GO:0043165">
    <property type="term" value="P:Gram-negative-bacterium-type cell outer membrane assembly"/>
    <property type="evidence" value="ECO:0007669"/>
    <property type="project" value="UniProtKB-UniRule"/>
</dbReference>
<evidence type="ECO:0000256" key="2">
    <source>
        <dbReference type="ARBA" id="ARBA00023136"/>
    </source>
</evidence>
<dbReference type="InterPro" id="IPR017687">
    <property type="entry name" value="BamB"/>
</dbReference>